<dbReference type="Proteomes" id="UP000652681">
    <property type="component" value="Unassembled WGS sequence"/>
</dbReference>
<protein>
    <submittedName>
        <fullName evidence="1">Uncharacterized protein</fullName>
    </submittedName>
</protein>
<name>A0A8J6P5G6_9FLAO</name>
<keyword evidence="2" id="KW-1185">Reference proteome</keyword>
<accession>A0A8J6P5G6</accession>
<comment type="caution">
    <text evidence="1">The sequence shown here is derived from an EMBL/GenBank/DDBJ whole genome shotgun (WGS) entry which is preliminary data.</text>
</comment>
<dbReference type="EMBL" id="JACVEL010000003">
    <property type="protein sequence ID" value="MBC9812184.1"/>
    <property type="molecule type" value="Genomic_DNA"/>
</dbReference>
<proteinExistence type="predicted"/>
<dbReference type="RefSeq" id="WP_216713856.1">
    <property type="nucleotide sequence ID" value="NZ_JACVEL010000003.1"/>
</dbReference>
<evidence type="ECO:0000313" key="1">
    <source>
        <dbReference type="EMBL" id="MBC9812184.1"/>
    </source>
</evidence>
<sequence>MKEVIAKEHDGKIVVLGYTSTKVSTADNPVQKTYKVLRLTYGDFEEKGDIHVFEFLNENWYLRADMSLVSLNNNNLIDLYQFIPRNAAITFDVFIDLLWDGIKLK</sequence>
<dbReference type="AlphaFoldDB" id="A0A8J6P5G6"/>
<reference evidence="1" key="1">
    <citation type="submission" date="2020-09" db="EMBL/GenBank/DDBJ databases">
        <title>Taishania pollutisoli gen. nov., sp. nov., Isolated from Tetrabromobisphenol A-Contaminated Soil.</title>
        <authorList>
            <person name="Chen Q."/>
        </authorList>
    </citation>
    <scope>NUCLEOTIDE SEQUENCE</scope>
    <source>
        <strain evidence="1">CZZ-1</strain>
    </source>
</reference>
<organism evidence="1 2">
    <name type="scientific">Taishania pollutisoli</name>
    <dbReference type="NCBI Taxonomy" id="2766479"/>
    <lineage>
        <taxon>Bacteria</taxon>
        <taxon>Pseudomonadati</taxon>
        <taxon>Bacteroidota</taxon>
        <taxon>Flavobacteriia</taxon>
        <taxon>Flavobacteriales</taxon>
        <taxon>Crocinitomicaceae</taxon>
        <taxon>Taishania</taxon>
    </lineage>
</organism>
<gene>
    <name evidence="1" type="ORF">H9Y05_06795</name>
</gene>
<evidence type="ECO:0000313" key="2">
    <source>
        <dbReference type="Proteomes" id="UP000652681"/>
    </source>
</evidence>